<keyword evidence="2" id="KW-1185">Reference proteome</keyword>
<comment type="caution">
    <text evidence="1">The sequence shown here is derived from an EMBL/GenBank/DDBJ whole genome shotgun (WGS) entry which is preliminary data.</text>
</comment>
<dbReference type="Pfam" id="PF19866">
    <property type="entry name" value="DUF6339"/>
    <property type="match status" value="1"/>
</dbReference>
<dbReference type="Proteomes" id="UP000247689">
    <property type="component" value="Unassembled WGS sequence"/>
</dbReference>
<evidence type="ECO:0000313" key="1">
    <source>
        <dbReference type="EMBL" id="PXF64132.1"/>
    </source>
</evidence>
<sequence>MHIPFAKELSVTELEGAIEDNIEKYVNGDFFDYFSDKDKTLDSGFEIRLEKSIGNEIGNYDFKKKENEIDKYWSLKVFKGIKGIIPSIGKDNRLWTYLTHTHFADYCRKRHAITSVEKATVKVIKQRFFCQGISRGIERDNAVSRLWWNGYLASKVQGMQLERALELLLYNTDIRQQIVERPFLSTNSTLLSAVIHVLDESEKNDGALLERDTFRKKLARLNLYAGSNMLEAHELRELINLVKGI</sequence>
<dbReference type="RefSeq" id="WP_110199850.1">
    <property type="nucleotide sequence ID" value="NZ_QICH01000001.1"/>
</dbReference>
<organism evidence="1 2">
    <name type="scientific">Kangiella spongicola</name>
    <dbReference type="NCBI Taxonomy" id="796379"/>
    <lineage>
        <taxon>Bacteria</taxon>
        <taxon>Pseudomonadati</taxon>
        <taxon>Pseudomonadota</taxon>
        <taxon>Gammaproteobacteria</taxon>
        <taxon>Kangiellales</taxon>
        <taxon>Kangiellaceae</taxon>
        <taxon>Kangiella</taxon>
    </lineage>
</organism>
<accession>A0A318D4B1</accession>
<reference evidence="1 2" key="1">
    <citation type="submission" date="2018-05" db="EMBL/GenBank/DDBJ databases">
        <title>Kangiella spongicola genome sequence.</title>
        <authorList>
            <person name="Maclea K.S."/>
            <person name="Goen A.E."/>
            <person name="Kelley C."/>
            <person name="Underriner A."/>
            <person name="Silverwood T."/>
            <person name="Trachtenberg A.M."/>
        </authorList>
    </citation>
    <scope>NUCLEOTIDE SEQUENCE [LARGE SCALE GENOMIC DNA]</scope>
    <source>
        <strain evidence="1 2">ATCC BAA-2076</strain>
    </source>
</reference>
<dbReference type="InterPro" id="IPR045920">
    <property type="entry name" value="DUF6339"/>
</dbReference>
<protein>
    <submittedName>
        <fullName evidence="1">Uncharacterized protein</fullName>
    </submittedName>
</protein>
<evidence type="ECO:0000313" key="2">
    <source>
        <dbReference type="Proteomes" id="UP000247689"/>
    </source>
</evidence>
<dbReference type="AlphaFoldDB" id="A0A318D4B1"/>
<gene>
    <name evidence="1" type="ORF">DL796_03050</name>
</gene>
<name>A0A318D4B1_9GAMM</name>
<dbReference type="EMBL" id="QICH01000001">
    <property type="protein sequence ID" value="PXF64132.1"/>
    <property type="molecule type" value="Genomic_DNA"/>
</dbReference>
<dbReference type="OrthoDB" id="6198893at2"/>
<proteinExistence type="predicted"/>